<evidence type="ECO:0000313" key="7">
    <source>
        <dbReference type="Proteomes" id="UP000093928"/>
    </source>
</evidence>
<dbReference type="PANTHER" id="PTHR11559">
    <property type="entry name" value="CARBOXYLESTERASE"/>
    <property type="match status" value="1"/>
</dbReference>
<evidence type="ECO:0000256" key="3">
    <source>
        <dbReference type="ARBA" id="ARBA00022801"/>
    </source>
</evidence>
<evidence type="ECO:0000256" key="1">
    <source>
        <dbReference type="ARBA" id="ARBA00005964"/>
    </source>
</evidence>
<evidence type="ECO:0000256" key="4">
    <source>
        <dbReference type="RuleBase" id="RU361235"/>
    </source>
</evidence>
<dbReference type="Proteomes" id="UP000093928">
    <property type="component" value="Unassembled WGS sequence"/>
</dbReference>
<dbReference type="AlphaFoldDB" id="A0A1A3NWV3"/>
<dbReference type="SUPFAM" id="SSF53474">
    <property type="entry name" value="alpha/beta-Hydrolases"/>
    <property type="match status" value="1"/>
</dbReference>
<protein>
    <recommendedName>
        <fullName evidence="4">Carboxylic ester hydrolase</fullName>
        <ecNumber evidence="4">3.1.1.-</ecNumber>
    </recommendedName>
</protein>
<dbReference type="RefSeq" id="WP_065144597.1">
    <property type="nucleotide sequence ID" value="NZ_LZLS01000130.1"/>
</dbReference>
<dbReference type="EC" id="3.1.1.-" evidence="4"/>
<dbReference type="Gene3D" id="3.40.50.1820">
    <property type="entry name" value="alpha/beta hydrolase"/>
    <property type="match status" value="1"/>
</dbReference>
<evidence type="ECO:0000259" key="5">
    <source>
        <dbReference type="Pfam" id="PF00135"/>
    </source>
</evidence>
<dbReference type="Pfam" id="PF00135">
    <property type="entry name" value="COesterase"/>
    <property type="match status" value="1"/>
</dbReference>
<reference evidence="6 7" key="1">
    <citation type="submission" date="2016-06" db="EMBL/GenBank/DDBJ databases">
        <authorList>
            <person name="Kjaerup R.B."/>
            <person name="Dalgaard T.S."/>
            <person name="Juul-Madsen H.R."/>
        </authorList>
    </citation>
    <scope>NUCLEOTIDE SEQUENCE [LARGE SCALE GENOMIC DNA]</scope>
    <source>
        <strain evidence="6 7">1165133.8</strain>
    </source>
</reference>
<comment type="similarity">
    <text evidence="1 4">Belongs to the type-B carboxylesterase/lipase family.</text>
</comment>
<dbReference type="GO" id="GO:0016787">
    <property type="term" value="F:hydrolase activity"/>
    <property type="evidence" value="ECO:0007669"/>
    <property type="project" value="UniProtKB-KW"/>
</dbReference>
<dbReference type="InterPro" id="IPR019819">
    <property type="entry name" value="Carboxylesterase_B_CS"/>
</dbReference>
<accession>A0A1A3NWV3</accession>
<dbReference type="InterPro" id="IPR019826">
    <property type="entry name" value="Carboxylesterase_B_AS"/>
</dbReference>
<organism evidence="6 7">
    <name type="scientific">Mycobacterium asiaticum</name>
    <dbReference type="NCBI Taxonomy" id="1790"/>
    <lineage>
        <taxon>Bacteria</taxon>
        <taxon>Bacillati</taxon>
        <taxon>Actinomycetota</taxon>
        <taxon>Actinomycetes</taxon>
        <taxon>Mycobacteriales</taxon>
        <taxon>Mycobacteriaceae</taxon>
        <taxon>Mycobacterium</taxon>
    </lineage>
</organism>
<dbReference type="PROSITE" id="PS00122">
    <property type="entry name" value="CARBOXYLESTERASE_B_1"/>
    <property type="match status" value="1"/>
</dbReference>
<evidence type="ECO:0000313" key="6">
    <source>
        <dbReference type="EMBL" id="OBK25890.1"/>
    </source>
</evidence>
<dbReference type="InterPro" id="IPR002168">
    <property type="entry name" value="Lipase_GDXG_HIS_AS"/>
</dbReference>
<dbReference type="PROSITE" id="PS00941">
    <property type="entry name" value="CARBOXYLESTERASE_B_2"/>
    <property type="match status" value="1"/>
</dbReference>
<dbReference type="PROSITE" id="PS01173">
    <property type="entry name" value="LIPASE_GDXG_HIS"/>
    <property type="match status" value="1"/>
</dbReference>
<name>A0A1A3NWV3_MYCAS</name>
<keyword evidence="3 4" id="KW-0378">Hydrolase</keyword>
<dbReference type="EMBL" id="LZLS01000130">
    <property type="protein sequence ID" value="OBK25890.1"/>
    <property type="molecule type" value="Genomic_DNA"/>
</dbReference>
<proteinExistence type="inferred from homology"/>
<sequence>MHERIVRARTTAGTVEGFIRDGVNRWRAIPYARPPVGPLRYRAPQPAQPWSGVRHCHGFANCAPQQRRYTMLGVGRYQPMSEDCLTLNVVTPEAGFDEPLPVMVFIHGGGYILGSSATPIYDGAALARRGCVYVSVNYRLGALGCLDLSSLSTQDVTIDSNLYLRDLVLALQWVKDNIANFGGDPDSVTIFGESAGAHITATLLAVPAAQGLFHRAISESPAAGMTRPQEVAAEFASRFAHLLGARSQDAANAVMRASAAQLIDTQHRLIDQGMQKRLGAFPIGPVFGDDVVPIDPVTAMRSGQAHRVPLIVGTNAEEGRLFTRFLGMLPTNQAMVEELLAELEPAARQRITDAYPKYPKPEACIQLGGDFAFSSAAWEIAEAHGVHAPTYLYRYDYAPRALRWSGFGATHATELFAVFDIYRTRFGALLTAAADRGPALRVSNNVQRRWRSFSRTGVPGDDWPVYTHNDRAVMVFDRKSRIEFDPHQHRRLAWDGFSLAQ</sequence>
<dbReference type="InterPro" id="IPR029058">
    <property type="entry name" value="AB_hydrolase_fold"/>
</dbReference>
<dbReference type="InterPro" id="IPR050309">
    <property type="entry name" value="Type-B_Carboxylest/Lipase"/>
</dbReference>
<comment type="caution">
    <text evidence="6">The sequence shown here is derived from an EMBL/GenBank/DDBJ whole genome shotgun (WGS) entry which is preliminary data.</text>
</comment>
<dbReference type="InterPro" id="IPR002018">
    <property type="entry name" value="CarbesteraseB"/>
</dbReference>
<feature type="domain" description="Carboxylesterase type B" evidence="5">
    <location>
        <begin position="7"/>
        <end position="485"/>
    </location>
</feature>
<dbReference type="ESTHER" id="mycas-a0a1a3nwv3">
    <property type="family name" value="Carb_B_Bacteria"/>
</dbReference>
<dbReference type="SMR" id="A0A1A3NWV3"/>
<gene>
    <name evidence="6" type="ORF">A5634_25325</name>
</gene>
<comment type="similarity">
    <text evidence="2">Belongs to the 'GDXG' lipolytic enzyme family.</text>
</comment>
<dbReference type="OrthoDB" id="3199405at2"/>
<evidence type="ECO:0000256" key="2">
    <source>
        <dbReference type="ARBA" id="ARBA00010515"/>
    </source>
</evidence>